<gene>
    <name evidence="10" type="ORF">SAMN04488115_10488</name>
</gene>
<dbReference type="SUPFAM" id="SSF161098">
    <property type="entry name" value="MetI-like"/>
    <property type="match status" value="1"/>
</dbReference>
<evidence type="ECO:0000256" key="6">
    <source>
        <dbReference type="ARBA" id="ARBA00022989"/>
    </source>
</evidence>
<proteinExistence type="inferred from homology"/>
<evidence type="ECO:0000256" key="2">
    <source>
        <dbReference type="ARBA" id="ARBA00022448"/>
    </source>
</evidence>
<keyword evidence="3" id="KW-1003">Cell membrane</keyword>
<evidence type="ECO:0000259" key="9">
    <source>
        <dbReference type="PROSITE" id="PS50928"/>
    </source>
</evidence>
<evidence type="ECO:0000256" key="1">
    <source>
        <dbReference type="ARBA" id="ARBA00004429"/>
    </source>
</evidence>
<keyword evidence="2 8" id="KW-0813">Transport</keyword>
<organism evidence="10 11">
    <name type="scientific">Bosea lathyri</name>
    <dbReference type="NCBI Taxonomy" id="1036778"/>
    <lineage>
        <taxon>Bacteria</taxon>
        <taxon>Pseudomonadati</taxon>
        <taxon>Pseudomonadota</taxon>
        <taxon>Alphaproteobacteria</taxon>
        <taxon>Hyphomicrobiales</taxon>
        <taxon>Boseaceae</taxon>
        <taxon>Bosea</taxon>
    </lineage>
</organism>
<accession>A0A1H5YTD4</accession>
<name>A0A1H5YTD4_9HYPH</name>
<evidence type="ECO:0000313" key="11">
    <source>
        <dbReference type="Proteomes" id="UP000236743"/>
    </source>
</evidence>
<keyword evidence="6 8" id="KW-1133">Transmembrane helix</keyword>
<dbReference type="PANTHER" id="PTHR43357:SF4">
    <property type="entry name" value="INNER MEMBRANE ABC TRANSPORTER PERMEASE PROTEIN YDCV"/>
    <property type="match status" value="1"/>
</dbReference>
<dbReference type="Proteomes" id="UP000236743">
    <property type="component" value="Unassembled WGS sequence"/>
</dbReference>
<comment type="similarity">
    <text evidence="8">Belongs to the binding-protein-dependent transport system permease family.</text>
</comment>
<evidence type="ECO:0000313" key="10">
    <source>
        <dbReference type="EMBL" id="SEG27463.1"/>
    </source>
</evidence>
<dbReference type="Gene3D" id="1.10.3720.10">
    <property type="entry name" value="MetI-like"/>
    <property type="match status" value="1"/>
</dbReference>
<feature type="transmembrane region" description="Helical" evidence="8">
    <location>
        <begin position="12"/>
        <end position="37"/>
    </location>
</feature>
<feature type="transmembrane region" description="Helical" evidence="8">
    <location>
        <begin position="237"/>
        <end position="260"/>
    </location>
</feature>
<comment type="subcellular location">
    <subcellularLocation>
        <location evidence="1">Cell inner membrane</location>
        <topology evidence="1">Multi-pass membrane protein</topology>
    </subcellularLocation>
    <subcellularLocation>
        <location evidence="8">Cell membrane</location>
        <topology evidence="8">Multi-pass membrane protein</topology>
    </subcellularLocation>
</comment>
<evidence type="ECO:0000256" key="3">
    <source>
        <dbReference type="ARBA" id="ARBA00022475"/>
    </source>
</evidence>
<feature type="domain" description="ABC transmembrane type-1" evidence="9">
    <location>
        <begin position="68"/>
        <end position="259"/>
    </location>
</feature>
<dbReference type="GO" id="GO:0055085">
    <property type="term" value="P:transmembrane transport"/>
    <property type="evidence" value="ECO:0007669"/>
    <property type="project" value="InterPro"/>
</dbReference>
<feature type="transmembrane region" description="Helical" evidence="8">
    <location>
        <begin position="103"/>
        <end position="124"/>
    </location>
</feature>
<reference evidence="10 11" key="1">
    <citation type="submission" date="2016-10" db="EMBL/GenBank/DDBJ databases">
        <authorList>
            <person name="de Groot N.N."/>
        </authorList>
    </citation>
    <scope>NUCLEOTIDE SEQUENCE [LARGE SCALE GENOMIC DNA]</scope>
    <source>
        <strain evidence="10 11">DSM 26656</strain>
    </source>
</reference>
<dbReference type="CDD" id="cd06261">
    <property type="entry name" value="TM_PBP2"/>
    <property type="match status" value="1"/>
</dbReference>
<keyword evidence="5 8" id="KW-0812">Transmembrane</keyword>
<keyword evidence="4" id="KW-0997">Cell inner membrane</keyword>
<feature type="transmembrane region" description="Helical" evidence="8">
    <location>
        <begin position="68"/>
        <end position="91"/>
    </location>
</feature>
<protein>
    <submittedName>
        <fullName evidence="10">Putative spermidine/putrescine transport system permease protein</fullName>
    </submittedName>
</protein>
<dbReference type="Pfam" id="PF00528">
    <property type="entry name" value="BPD_transp_1"/>
    <property type="match status" value="1"/>
</dbReference>
<evidence type="ECO:0000256" key="5">
    <source>
        <dbReference type="ARBA" id="ARBA00022692"/>
    </source>
</evidence>
<evidence type="ECO:0000256" key="4">
    <source>
        <dbReference type="ARBA" id="ARBA00022519"/>
    </source>
</evidence>
<keyword evidence="11" id="KW-1185">Reference proteome</keyword>
<dbReference type="EMBL" id="FNUY01000004">
    <property type="protein sequence ID" value="SEG27463.1"/>
    <property type="molecule type" value="Genomic_DNA"/>
</dbReference>
<dbReference type="AlphaFoldDB" id="A0A1H5YTD4"/>
<dbReference type="PANTHER" id="PTHR43357">
    <property type="entry name" value="INNER MEMBRANE ABC TRANSPORTER PERMEASE PROTEIN YDCV"/>
    <property type="match status" value="1"/>
</dbReference>
<feature type="transmembrane region" description="Helical" evidence="8">
    <location>
        <begin position="181"/>
        <end position="206"/>
    </location>
</feature>
<evidence type="ECO:0000256" key="8">
    <source>
        <dbReference type="RuleBase" id="RU363032"/>
    </source>
</evidence>
<dbReference type="GO" id="GO:0005886">
    <property type="term" value="C:plasma membrane"/>
    <property type="evidence" value="ECO:0007669"/>
    <property type="project" value="UniProtKB-SubCell"/>
</dbReference>
<evidence type="ECO:0000256" key="7">
    <source>
        <dbReference type="ARBA" id="ARBA00023136"/>
    </source>
</evidence>
<dbReference type="PROSITE" id="PS50928">
    <property type="entry name" value="ABC_TM1"/>
    <property type="match status" value="1"/>
</dbReference>
<feature type="transmembrane region" description="Helical" evidence="8">
    <location>
        <begin position="136"/>
        <end position="160"/>
    </location>
</feature>
<sequence>MMMTVSERIGRACLVIVVWAGLAFLTLPLAIIVAVSFTETEYLKFPPQGFTFRWYERFLADSSYLESIGLSASIAFGATAIAVLIGVPAALAITRSSLPGRGVVNAIFLAPLILPTIVIGAALLQYASALGFARSYAALLLGHVVIVVPYILRTVLASLARFDQSLEEASLDLGASGVSTFFLVTLPIIKPGIVAGALFALIISWINVELSIFNSTASLMPIPVKLFNYVQYAIDPMVAAISAGTIYVAIVAVVILDIFVGIDRVAASQK</sequence>
<dbReference type="InterPro" id="IPR000515">
    <property type="entry name" value="MetI-like"/>
</dbReference>
<dbReference type="InterPro" id="IPR035906">
    <property type="entry name" value="MetI-like_sf"/>
</dbReference>
<keyword evidence="7 8" id="KW-0472">Membrane</keyword>